<dbReference type="HOGENOM" id="CLU_2121400_0_0_1"/>
<gene>
    <name evidence="2" type="ORF">HYDPIDRAFT_33225</name>
</gene>
<protein>
    <recommendedName>
        <fullName evidence="1">DUF6533 domain-containing protein</fullName>
    </recommendedName>
</protein>
<reference evidence="2 3" key="1">
    <citation type="submission" date="2014-04" db="EMBL/GenBank/DDBJ databases">
        <title>Evolutionary Origins and Diversification of the Mycorrhizal Mutualists.</title>
        <authorList>
            <consortium name="DOE Joint Genome Institute"/>
            <consortium name="Mycorrhizal Genomics Consortium"/>
            <person name="Kohler A."/>
            <person name="Kuo A."/>
            <person name="Nagy L.G."/>
            <person name="Floudas D."/>
            <person name="Copeland A."/>
            <person name="Barry K.W."/>
            <person name="Cichocki N."/>
            <person name="Veneault-Fourrey C."/>
            <person name="LaButti K."/>
            <person name="Lindquist E.A."/>
            <person name="Lipzen A."/>
            <person name="Lundell T."/>
            <person name="Morin E."/>
            <person name="Murat C."/>
            <person name="Riley R."/>
            <person name="Ohm R."/>
            <person name="Sun H."/>
            <person name="Tunlid A."/>
            <person name="Henrissat B."/>
            <person name="Grigoriev I.V."/>
            <person name="Hibbett D.S."/>
            <person name="Martin F."/>
        </authorList>
    </citation>
    <scope>NUCLEOTIDE SEQUENCE [LARGE SCALE GENOMIC DNA]</scope>
    <source>
        <strain evidence="2 3">MD-312</strain>
    </source>
</reference>
<dbReference type="InterPro" id="IPR045340">
    <property type="entry name" value="DUF6533"/>
</dbReference>
<dbReference type="AlphaFoldDB" id="A0A0C9W945"/>
<dbReference type="OrthoDB" id="2638860at2759"/>
<organism evidence="2 3">
    <name type="scientific">Hydnomerulius pinastri MD-312</name>
    <dbReference type="NCBI Taxonomy" id="994086"/>
    <lineage>
        <taxon>Eukaryota</taxon>
        <taxon>Fungi</taxon>
        <taxon>Dikarya</taxon>
        <taxon>Basidiomycota</taxon>
        <taxon>Agaricomycotina</taxon>
        <taxon>Agaricomycetes</taxon>
        <taxon>Agaricomycetidae</taxon>
        <taxon>Boletales</taxon>
        <taxon>Boletales incertae sedis</taxon>
        <taxon>Leucogyrophana</taxon>
    </lineage>
</organism>
<dbReference type="Proteomes" id="UP000053820">
    <property type="component" value="Unassembled WGS sequence"/>
</dbReference>
<proteinExistence type="predicted"/>
<sequence>MSTIAEVAEYISVARVVQIIRICQMVPCILMFYDHILTFDQEVEHIWKSSWSLNTVVYIILRYSGSATGLLTMFAFLAQAHVSNDVFQILVSSVTDLAAALVHDIVPVAESSLC</sequence>
<name>A0A0C9W945_9AGAM</name>
<evidence type="ECO:0000259" key="1">
    <source>
        <dbReference type="Pfam" id="PF20151"/>
    </source>
</evidence>
<evidence type="ECO:0000313" key="2">
    <source>
        <dbReference type="EMBL" id="KIJ59357.1"/>
    </source>
</evidence>
<evidence type="ECO:0000313" key="3">
    <source>
        <dbReference type="Proteomes" id="UP000053820"/>
    </source>
</evidence>
<accession>A0A0C9W945</accession>
<dbReference type="EMBL" id="KN839889">
    <property type="protein sequence ID" value="KIJ59357.1"/>
    <property type="molecule type" value="Genomic_DNA"/>
</dbReference>
<keyword evidence="3" id="KW-1185">Reference proteome</keyword>
<feature type="domain" description="DUF6533" evidence="1">
    <location>
        <begin position="23"/>
        <end position="65"/>
    </location>
</feature>
<dbReference type="Pfam" id="PF20151">
    <property type="entry name" value="DUF6533"/>
    <property type="match status" value="1"/>
</dbReference>